<dbReference type="InterPro" id="IPR010255">
    <property type="entry name" value="Haem_peroxidase_sf"/>
</dbReference>
<dbReference type="PRINTS" id="PR00457">
    <property type="entry name" value="ANPEROXIDASE"/>
</dbReference>
<keyword evidence="5" id="KW-0479">Metal-binding</keyword>
<dbReference type="InterPro" id="IPR019791">
    <property type="entry name" value="Haem_peroxidase_animal"/>
</dbReference>
<dbReference type="EMBL" id="CP080647">
    <property type="protein sequence ID" value="QYX82798.1"/>
    <property type="molecule type" value="Genomic_DNA"/>
</dbReference>
<evidence type="ECO:0000256" key="11">
    <source>
        <dbReference type="ARBA" id="ARBA00023004"/>
    </source>
</evidence>
<protein>
    <submittedName>
        <fullName evidence="15">Peroxidase</fullName>
    </submittedName>
</protein>
<evidence type="ECO:0000256" key="13">
    <source>
        <dbReference type="ARBA" id="ARBA00023160"/>
    </source>
</evidence>
<dbReference type="SUPFAM" id="SSF56634">
    <property type="entry name" value="Heme-dependent catalase-like"/>
    <property type="match status" value="1"/>
</dbReference>
<evidence type="ECO:0000256" key="7">
    <source>
        <dbReference type="ARBA" id="ARBA00022821"/>
    </source>
</evidence>
<dbReference type="InterPro" id="IPR020835">
    <property type="entry name" value="Catalase_sf"/>
</dbReference>
<keyword evidence="13" id="KW-0275">Fatty acid biosynthesis</keyword>
<evidence type="ECO:0000256" key="2">
    <source>
        <dbReference type="ARBA" id="ARBA00022516"/>
    </source>
</evidence>
<name>A0ABX8Y4L0_9ACTN</name>
<keyword evidence="16" id="KW-1185">Reference proteome</keyword>
<keyword evidence="8" id="KW-0276">Fatty acid metabolism</keyword>
<keyword evidence="6" id="KW-0925">Oxylipin biosynthesis</keyword>
<sequence>MAETGQHDQRYERYDGGSPEAERLVFERLARELMEVQVRNRRAGGGGIARAFHAKAPLGVENARLRFHDDLPAALRTGFAQPGADYPAVVRLSNASGIRQGDGSPDLRGAAVRVRVAEGVSHDLLATSFPVSHASDAREFVAFAKAMAGARGPLRKAWALFVKLPLAVGLRTAARMRRNVTAATRRQVDSLATETYWSRGAILWGEAGPVRYLLRPAPGTPAAAAPDRRDPDFLHRELARRLRQADVAFDLCVQRYVDERRTPVEDAAVEWKDAVAPAVPIARLTIPAQELDGAEARAAARRIEDLTFNPWYTTDDFRPLGHINRARKAAYRASGAHRLGERFVTAEPLRNRLLGRLVGPALGLLNRVVPWHRLPLSLSLLNLVFLRKVLRRLNLIDAEVREAPPKAQPVPEPVPERLRTERSYDGTYNDLSEPTMGAVGAAFGRNLRPDYRPDTFDTPNPVTVSRQLLHRESFVPATSLNVLAAAWIQFQVHDWVNHRRYKTGDRSVEVPLPPGFDGTWQNVPGGPTERVMRFAENEGVEVPGRPPILFANSASHWWDGSEVYGENERTARSLREPDGGARLRLEDGHLPGGANGIPLTGFNESWWMGLSAMHTLFAREHNAVCDALRAEYPSMSEEKVYQTARLVVSALIAKIHTVEWTPAILATEAIDVALRTNWSGPPKNWLNQLGLWLFEAHSLTGIPKTLPDHHTAPYSLTEDFTTVYRMHPLIPDDFELREHQFGRLLETVGFLDIQGGAAEARIRKTGLANALYSFGIAHPGAITLHNFPRSLQRFERDGEIIDLSVVDLVRTRRRGVPRYNDFRAGLHRGRIRSFEELTENPGTLARLKDVYRDVDEIDTVVGLFAENPPEGFGFSDTAFRIFVLMASRRLQSDRFLTVDYRPEVYTPLGIDWVEKGGMNTVLQRHCPELSPLLPRDASAFAPWRTVPTTGNTGTGTTGASDTGTGDSGTGTTGASNGGTSDGGTSDGGSP</sequence>
<dbReference type="PROSITE" id="PS51402">
    <property type="entry name" value="CATALASE_3"/>
    <property type="match status" value="1"/>
</dbReference>
<reference evidence="15 16" key="1">
    <citation type="submission" date="2021-08" db="EMBL/GenBank/DDBJ databases">
        <authorList>
            <person name="Ping M."/>
        </authorList>
    </citation>
    <scope>NUCLEOTIDE SEQUENCE [LARGE SCALE GENOMIC DNA]</scope>
    <source>
        <strain evidence="15 16">MG28</strain>
    </source>
</reference>
<dbReference type="InterPro" id="IPR050783">
    <property type="entry name" value="Oxylipin_biosynth_metab"/>
</dbReference>
<evidence type="ECO:0000256" key="9">
    <source>
        <dbReference type="ARBA" id="ARBA00022964"/>
    </source>
</evidence>
<dbReference type="PANTHER" id="PTHR11903">
    <property type="entry name" value="PROSTAGLANDIN G/H SYNTHASE"/>
    <property type="match status" value="1"/>
</dbReference>
<dbReference type="CDD" id="cd09818">
    <property type="entry name" value="PIOX_like"/>
    <property type="match status" value="1"/>
</dbReference>
<evidence type="ECO:0000256" key="8">
    <source>
        <dbReference type="ARBA" id="ARBA00022832"/>
    </source>
</evidence>
<proteinExistence type="predicted"/>
<keyword evidence="4" id="KW-0349">Heme</keyword>
<dbReference type="InterPro" id="IPR034815">
    <property type="entry name" value="A_dioxygenase"/>
</dbReference>
<dbReference type="Pfam" id="PF03098">
    <property type="entry name" value="An_peroxidase"/>
    <property type="match status" value="1"/>
</dbReference>
<dbReference type="RefSeq" id="WP_220651317.1">
    <property type="nucleotide sequence ID" value="NZ_CP080647.1"/>
</dbReference>
<evidence type="ECO:0000256" key="5">
    <source>
        <dbReference type="ARBA" id="ARBA00022723"/>
    </source>
</evidence>
<keyword evidence="12" id="KW-0443">Lipid metabolism</keyword>
<feature type="compositionally biased region" description="Gly residues" evidence="14">
    <location>
        <begin position="965"/>
        <end position="990"/>
    </location>
</feature>
<evidence type="ECO:0000256" key="14">
    <source>
        <dbReference type="SAM" id="MobiDB-lite"/>
    </source>
</evidence>
<dbReference type="Proteomes" id="UP000827138">
    <property type="component" value="Chromosome"/>
</dbReference>
<dbReference type="SUPFAM" id="SSF48113">
    <property type="entry name" value="Heme-dependent peroxidases"/>
    <property type="match status" value="1"/>
</dbReference>
<evidence type="ECO:0000256" key="6">
    <source>
        <dbReference type="ARBA" id="ARBA00022767"/>
    </source>
</evidence>
<keyword evidence="7" id="KW-0611">Plant defense</keyword>
<keyword evidence="9" id="KW-0223">Dioxygenase</keyword>
<dbReference type="Gene3D" id="1.10.640.10">
    <property type="entry name" value="Haem peroxidase domain superfamily, animal type"/>
    <property type="match status" value="1"/>
</dbReference>
<evidence type="ECO:0000256" key="10">
    <source>
        <dbReference type="ARBA" id="ARBA00023002"/>
    </source>
</evidence>
<dbReference type="Gene3D" id="2.40.180.10">
    <property type="entry name" value="Catalase core domain"/>
    <property type="match status" value="1"/>
</dbReference>
<evidence type="ECO:0000256" key="12">
    <source>
        <dbReference type="ARBA" id="ARBA00023098"/>
    </source>
</evidence>
<dbReference type="InterPro" id="IPR037120">
    <property type="entry name" value="Haem_peroxidase_sf_animal"/>
</dbReference>
<accession>A0ABX8Y4L0</accession>
<dbReference type="InterPro" id="IPR018028">
    <property type="entry name" value="Catalase"/>
</dbReference>
<evidence type="ECO:0000256" key="3">
    <source>
        <dbReference type="ARBA" id="ARBA00022559"/>
    </source>
</evidence>
<comment type="cofactor">
    <cofactor evidence="1">
        <name>Ca(2+)</name>
        <dbReference type="ChEBI" id="CHEBI:29108"/>
    </cofactor>
</comment>
<dbReference type="PROSITE" id="PS50292">
    <property type="entry name" value="PEROXIDASE_3"/>
    <property type="match status" value="1"/>
</dbReference>
<keyword evidence="10" id="KW-0560">Oxidoreductase</keyword>
<gene>
    <name evidence="15" type="ORF">K1J60_06775</name>
</gene>
<evidence type="ECO:0000313" key="15">
    <source>
        <dbReference type="EMBL" id="QYX82798.1"/>
    </source>
</evidence>
<organism evidence="15 16">
    <name type="scientific">Streptomyces akebiae</name>
    <dbReference type="NCBI Taxonomy" id="2865673"/>
    <lineage>
        <taxon>Bacteria</taxon>
        <taxon>Bacillati</taxon>
        <taxon>Actinomycetota</taxon>
        <taxon>Actinomycetes</taxon>
        <taxon>Kitasatosporales</taxon>
        <taxon>Streptomycetaceae</taxon>
        <taxon>Streptomyces</taxon>
    </lineage>
</organism>
<evidence type="ECO:0000256" key="4">
    <source>
        <dbReference type="ARBA" id="ARBA00022617"/>
    </source>
</evidence>
<evidence type="ECO:0000313" key="16">
    <source>
        <dbReference type="Proteomes" id="UP000827138"/>
    </source>
</evidence>
<keyword evidence="2" id="KW-0444">Lipid biosynthesis</keyword>
<keyword evidence="11" id="KW-0408">Iron</keyword>
<evidence type="ECO:0000256" key="1">
    <source>
        <dbReference type="ARBA" id="ARBA00001913"/>
    </source>
</evidence>
<keyword evidence="3 15" id="KW-0575">Peroxidase</keyword>
<dbReference type="PANTHER" id="PTHR11903:SF11">
    <property type="entry name" value="ALPHA-DIOXYGENASE 1"/>
    <property type="match status" value="1"/>
</dbReference>
<dbReference type="GO" id="GO:0004601">
    <property type="term" value="F:peroxidase activity"/>
    <property type="evidence" value="ECO:0007669"/>
    <property type="project" value="UniProtKB-KW"/>
</dbReference>
<feature type="region of interest" description="Disordered" evidence="14">
    <location>
        <begin position="943"/>
        <end position="990"/>
    </location>
</feature>